<dbReference type="GO" id="GO:0052905">
    <property type="term" value="F:tRNA (guanosine(9)-N1)-methyltransferase activity"/>
    <property type="evidence" value="ECO:0007669"/>
    <property type="project" value="UniProtKB-EC"/>
</dbReference>
<dbReference type="Proteomes" id="UP001515480">
    <property type="component" value="Unassembled WGS sequence"/>
</dbReference>
<evidence type="ECO:0000256" key="1">
    <source>
        <dbReference type="ARBA" id="ARBA00012797"/>
    </source>
</evidence>
<organism evidence="7 8">
    <name type="scientific">Prymnesium parvum</name>
    <name type="common">Toxic golden alga</name>
    <dbReference type="NCBI Taxonomy" id="97485"/>
    <lineage>
        <taxon>Eukaryota</taxon>
        <taxon>Haptista</taxon>
        <taxon>Haptophyta</taxon>
        <taxon>Prymnesiophyceae</taxon>
        <taxon>Prymnesiales</taxon>
        <taxon>Prymnesiaceae</taxon>
        <taxon>Prymnesium</taxon>
    </lineage>
</organism>
<reference evidence="7 8" key="1">
    <citation type="journal article" date="2024" name="Science">
        <title>Giant polyketide synthase enzymes in the biosynthesis of giant marine polyether toxins.</title>
        <authorList>
            <person name="Fallon T.R."/>
            <person name="Shende V.V."/>
            <person name="Wierzbicki I.H."/>
            <person name="Pendleton A.L."/>
            <person name="Watervoot N.F."/>
            <person name="Auber R.P."/>
            <person name="Gonzalez D.J."/>
            <person name="Wisecaver J.H."/>
            <person name="Moore B.S."/>
        </authorList>
    </citation>
    <scope>NUCLEOTIDE SEQUENCE [LARGE SCALE GENOMIC DNA]</scope>
    <source>
        <strain evidence="7 8">12B1</strain>
    </source>
</reference>
<keyword evidence="4" id="KW-0949">S-adenosyl-L-methionine</keyword>
<dbReference type="PANTHER" id="PTHR13563:SF13">
    <property type="entry name" value="TRNA METHYLTRANSFERASE 10 HOMOLOG A"/>
    <property type="match status" value="1"/>
</dbReference>
<name>A0AB34K0C0_PRYPA</name>
<sequence length="233" mass="26426">MKPLWGSARAMRLPLVALGHLPHARQIFSGAWTVPSESEANNIRCAIDLNYGSMMNMKEQEFMAQQMQKSYGANRNSAKPLDLYFSGVRLAKEFHPTTVHPHHESWECKFVDLPAFEAWQRDELIMLSPDAKHPLLYLDPTKVYVIAGLIDRSVIKNCSLTRAQQAGVPALRLPLREFAQVSNVHPIMDLVTMVKILCEKNSGASWAESFALHIPERHISRRRKEAAQRAKQS</sequence>
<keyword evidence="2" id="KW-0489">Methyltransferase</keyword>
<proteinExistence type="predicted"/>
<dbReference type="AlphaFoldDB" id="A0AB34K0C0"/>
<gene>
    <name evidence="7" type="ORF">AB1Y20_015366</name>
</gene>
<dbReference type="PROSITE" id="PS51675">
    <property type="entry name" value="SAM_MT_TRM10"/>
    <property type="match status" value="1"/>
</dbReference>
<evidence type="ECO:0000256" key="5">
    <source>
        <dbReference type="ARBA" id="ARBA00048434"/>
    </source>
</evidence>
<dbReference type="CDD" id="cd18089">
    <property type="entry name" value="SPOUT_Trm10-like"/>
    <property type="match status" value="1"/>
</dbReference>
<dbReference type="EC" id="2.1.1.221" evidence="1"/>
<dbReference type="InterPro" id="IPR007356">
    <property type="entry name" value="tRNA_m1G_MeTrfase_euk"/>
</dbReference>
<accession>A0AB34K0C0</accession>
<comment type="catalytic activity">
    <reaction evidence="5">
        <text>guanosine(9) in tRNA + S-adenosyl-L-methionine = N(1)-methylguanosine(9) in tRNA + S-adenosyl-L-homocysteine + H(+)</text>
        <dbReference type="Rhea" id="RHEA:43156"/>
        <dbReference type="Rhea" id="RHEA-COMP:10367"/>
        <dbReference type="Rhea" id="RHEA-COMP:10368"/>
        <dbReference type="ChEBI" id="CHEBI:15378"/>
        <dbReference type="ChEBI" id="CHEBI:57856"/>
        <dbReference type="ChEBI" id="CHEBI:59789"/>
        <dbReference type="ChEBI" id="CHEBI:73542"/>
        <dbReference type="ChEBI" id="CHEBI:74269"/>
        <dbReference type="EC" id="2.1.1.221"/>
    </reaction>
</comment>
<evidence type="ECO:0000313" key="7">
    <source>
        <dbReference type="EMBL" id="KAL1526662.1"/>
    </source>
</evidence>
<dbReference type="EMBL" id="JBGBPQ010000003">
    <property type="protein sequence ID" value="KAL1526662.1"/>
    <property type="molecule type" value="Genomic_DNA"/>
</dbReference>
<dbReference type="GO" id="GO:0002939">
    <property type="term" value="P:tRNA N1-guanine methylation"/>
    <property type="evidence" value="ECO:0007669"/>
    <property type="project" value="TreeGrafter"/>
</dbReference>
<feature type="domain" description="SAM-dependent MTase TRM10-type" evidence="6">
    <location>
        <begin position="23"/>
        <end position="221"/>
    </location>
</feature>
<dbReference type="Gene3D" id="3.40.1280.30">
    <property type="match status" value="1"/>
</dbReference>
<keyword evidence="3" id="KW-0808">Transferase</keyword>
<evidence type="ECO:0000256" key="3">
    <source>
        <dbReference type="ARBA" id="ARBA00022679"/>
    </source>
</evidence>
<dbReference type="InterPro" id="IPR028564">
    <property type="entry name" value="MT_TRM10-typ"/>
</dbReference>
<evidence type="ECO:0000256" key="4">
    <source>
        <dbReference type="ARBA" id="ARBA00022691"/>
    </source>
</evidence>
<protein>
    <recommendedName>
        <fullName evidence="1">tRNA (guanine(9)-N(1))-methyltransferase</fullName>
        <ecNumber evidence="1">2.1.1.221</ecNumber>
    </recommendedName>
</protein>
<evidence type="ECO:0000256" key="2">
    <source>
        <dbReference type="ARBA" id="ARBA00022603"/>
    </source>
</evidence>
<comment type="caution">
    <text evidence="7">The sequence shown here is derived from an EMBL/GenBank/DDBJ whole genome shotgun (WGS) entry which is preliminary data.</text>
</comment>
<evidence type="ECO:0000259" key="6">
    <source>
        <dbReference type="PROSITE" id="PS51675"/>
    </source>
</evidence>
<evidence type="ECO:0000313" key="8">
    <source>
        <dbReference type="Proteomes" id="UP001515480"/>
    </source>
</evidence>
<dbReference type="InterPro" id="IPR038459">
    <property type="entry name" value="MT_TRM10-typ_sf"/>
</dbReference>
<keyword evidence="8" id="KW-1185">Reference proteome</keyword>
<dbReference type="GO" id="GO:0000049">
    <property type="term" value="F:tRNA binding"/>
    <property type="evidence" value="ECO:0007669"/>
    <property type="project" value="TreeGrafter"/>
</dbReference>
<dbReference type="GO" id="GO:0005634">
    <property type="term" value="C:nucleus"/>
    <property type="evidence" value="ECO:0007669"/>
    <property type="project" value="TreeGrafter"/>
</dbReference>
<dbReference type="PANTHER" id="PTHR13563">
    <property type="entry name" value="TRNA (GUANINE-9-) METHYLTRANSFERASE"/>
    <property type="match status" value="1"/>
</dbReference>